<dbReference type="AlphaFoldDB" id="A0A0C3DIA5"/>
<protein>
    <submittedName>
        <fullName evidence="2">Uncharacterized protein</fullName>
    </submittedName>
</protein>
<dbReference type="OrthoDB" id="3071225at2759"/>
<reference evidence="3" key="2">
    <citation type="submission" date="2015-01" db="EMBL/GenBank/DDBJ databases">
        <title>Evolutionary Origins and Diversification of the Mycorrhizal Mutualists.</title>
        <authorList>
            <consortium name="DOE Joint Genome Institute"/>
            <consortium name="Mycorrhizal Genomics Consortium"/>
            <person name="Kohler A."/>
            <person name="Kuo A."/>
            <person name="Nagy L.G."/>
            <person name="Floudas D."/>
            <person name="Copeland A."/>
            <person name="Barry K.W."/>
            <person name="Cichocki N."/>
            <person name="Veneault-Fourrey C."/>
            <person name="LaButti K."/>
            <person name="Lindquist E.A."/>
            <person name="Lipzen A."/>
            <person name="Lundell T."/>
            <person name="Morin E."/>
            <person name="Murat C."/>
            <person name="Riley R."/>
            <person name="Ohm R."/>
            <person name="Sun H."/>
            <person name="Tunlid A."/>
            <person name="Henrissat B."/>
            <person name="Grigoriev I.V."/>
            <person name="Hibbett D.S."/>
            <person name="Martin F."/>
        </authorList>
    </citation>
    <scope>NUCLEOTIDE SEQUENCE [LARGE SCALE GENOMIC DNA]</scope>
    <source>
        <strain evidence="3">Foug A</strain>
    </source>
</reference>
<proteinExistence type="predicted"/>
<dbReference type="HOGENOM" id="CLU_1220315_0_0_1"/>
<evidence type="ECO:0000256" key="1">
    <source>
        <dbReference type="SAM" id="MobiDB-lite"/>
    </source>
</evidence>
<dbReference type="EMBL" id="KN822123">
    <property type="protein sequence ID" value="KIM56074.1"/>
    <property type="molecule type" value="Genomic_DNA"/>
</dbReference>
<accession>A0A0C3DIA5</accession>
<gene>
    <name evidence="2" type="ORF">SCLCIDRAFT_265041</name>
</gene>
<dbReference type="InParanoid" id="A0A0C3DIA5"/>
<feature type="region of interest" description="Disordered" evidence="1">
    <location>
        <begin position="67"/>
        <end position="97"/>
    </location>
</feature>
<keyword evidence="3" id="KW-1185">Reference proteome</keyword>
<organism evidence="2 3">
    <name type="scientific">Scleroderma citrinum Foug A</name>
    <dbReference type="NCBI Taxonomy" id="1036808"/>
    <lineage>
        <taxon>Eukaryota</taxon>
        <taxon>Fungi</taxon>
        <taxon>Dikarya</taxon>
        <taxon>Basidiomycota</taxon>
        <taxon>Agaricomycotina</taxon>
        <taxon>Agaricomycetes</taxon>
        <taxon>Agaricomycetidae</taxon>
        <taxon>Boletales</taxon>
        <taxon>Sclerodermatineae</taxon>
        <taxon>Sclerodermataceae</taxon>
        <taxon>Scleroderma</taxon>
    </lineage>
</organism>
<feature type="compositionally biased region" description="Polar residues" evidence="1">
    <location>
        <begin position="69"/>
        <end position="79"/>
    </location>
</feature>
<feature type="compositionally biased region" description="Polar residues" evidence="1">
    <location>
        <begin position="29"/>
        <end position="46"/>
    </location>
</feature>
<evidence type="ECO:0000313" key="3">
    <source>
        <dbReference type="Proteomes" id="UP000053989"/>
    </source>
</evidence>
<feature type="region of interest" description="Disordered" evidence="1">
    <location>
        <begin position="1"/>
        <end position="46"/>
    </location>
</feature>
<name>A0A0C3DIA5_9AGAM</name>
<dbReference type="Proteomes" id="UP000053989">
    <property type="component" value="Unassembled WGS sequence"/>
</dbReference>
<evidence type="ECO:0000313" key="2">
    <source>
        <dbReference type="EMBL" id="KIM56074.1"/>
    </source>
</evidence>
<sequence>MVPDQYFPPSNPAAEEWPYIYQTRGDSGGSDSFLSQPLTASPCSTDATLVNDDEHLQADIYRLILSPENARSSNDPDSSSADRKSPSPKSTFNPHAVPFVPNQSSLPGWQVQPNARAPVAQDTPAWLSSFWQGVTSTLPAEQVSYAKHVAEKARSCLDISALARSFSSQYMIPHNYASFARAVYDTFNDAYGTWESSRFRFHLQKLALESFDYAWSIVCIPLVAFPS</sequence>
<reference evidence="2 3" key="1">
    <citation type="submission" date="2014-04" db="EMBL/GenBank/DDBJ databases">
        <authorList>
            <consortium name="DOE Joint Genome Institute"/>
            <person name="Kuo A."/>
            <person name="Kohler A."/>
            <person name="Nagy L.G."/>
            <person name="Floudas D."/>
            <person name="Copeland A."/>
            <person name="Barry K.W."/>
            <person name="Cichocki N."/>
            <person name="Veneault-Fourrey C."/>
            <person name="LaButti K."/>
            <person name="Lindquist E.A."/>
            <person name="Lipzen A."/>
            <person name="Lundell T."/>
            <person name="Morin E."/>
            <person name="Murat C."/>
            <person name="Sun H."/>
            <person name="Tunlid A."/>
            <person name="Henrissat B."/>
            <person name="Grigoriev I.V."/>
            <person name="Hibbett D.S."/>
            <person name="Martin F."/>
            <person name="Nordberg H.P."/>
            <person name="Cantor M.N."/>
            <person name="Hua S.X."/>
        </authorList>
    </citation>
    <scope>NUCLEOTIDE SEQUENCE [LARGE SCALE GENOMIC DNA]</scope>
    <source>
        <strain evidence="2 3">Foug A</strain>
    </source>
</reference>